<dbReference type="EC" id="1.14.11.17" evidence="7"/>
<dbReference type="GO" id="GO:0006790">
    <property type="term" value="P:sulfur compound metabolic process"/>
    <property type="evidence" value="ECO:0007669"/>
    <property type="project" value="TreeGrafter"/>
</dbReference>
<name>A0A0C6P6T6_BORBO</name>
<dbReference type="PANTHER" id="PTHR30468">
    <property type="entry name" value="ALPHA-KETOGLUTARATE-DEPENDENT SULFONATE DIOXYGENASE"/>
    <property type="match status" value="1"/>
</dbReference>
<evidence type="ECO:0000256" key="2">
    <source>
        <dbReference type="ARBA" id="ARBA00022723"/>
    </source>
</evidence>
<dbReference type="Proteomes" id="UP000007564">
    <property type="component" value="Chromosome"/>
</dbReference>
<dbReference type="GO" id="GO:0000908">
    <property type="term" value="F:taurine dioxygenase activity"/>
    <property type="evidence" value="ECO:0007669"/>
    <property type="project" value="UniProtKB-EC"/>
</dbReference>
<dbReference type="OrthoDB" id="8893262at2"/>
<protein>
    <submittedName>
        <fullName evidence="7">Putative dioxygenase</fullName>
        <ecNumber evidence="7">1.14.11.17</ecNumber>
    </submittedName>
</protein>
<dbReference type="Pfam" id="PF02668">
    <property type="entry name" value="TauD"/>
    <property type="match status" value="1"/>
</dbReference>
<evidence type="ECO:0000256" key="5">
    <source>
        <dbReference type="ARBA" id="ARBA00023004"/>
    </source>
</evidence>
<reference evidence="7 8" key="1">
    <citation type="journal article" date="2012" name="BMC Genomics">
        <title>Comparative genomics of the classical Bordetella subspecies: the evolution and exchange of virulence-associated diversity amongst closely related pathogens.</title>
        <authorList>
            <person name="Park J."/>
            <person name="Zhang Y."/>
            <person name="Buboltz A.M."/>
            <person name="Zhang X."/>
            <person name="Schuster S.C."/>
            <person name="Ahuja U."/>
            <person name="Liu M."/>
            <person name="Miller J.F."/>
            <person name="Sebaihia M."/>
            <person name="Bentley S.D."/>
            <person name="Parkhill J."/>
            <person name="Harvill E.T."/>
        </authorList>
    </citation>
    <scope>NUCLEOTIDE SEQUENCE [LARGE SCALE GENOMIC DNA]</scope>
    <source>
        <strain evidence="7 8">253</strain>
    </source>
</reference>
<dbReference type="InterPro" id="IPR003819">
    <property type="entry name" value="TauD/TfdA-like"/>
</dbReference>
<evidence type="ECO:0000313" key="8">
    <source>
        <dbReference type="Proteomes" id="UP000007564"/>
    </source>
</evidence>
<evidence type="ECO:0000256" key="4">
    <source>
        <dbReference type="ARBA" id="ARBA00023002"/>
    </source>
</evidence>
<keyword evidence="5" id="KW-0408">Iron</keyword>
<keyword evidence="4 7" id="KW-0560">Oxidoreductase</keyword>
<dbReference type="GO" id="GO:0005737">
    <property type="term" value="C:cytoplasm"/>
    <property type="evidence" value="ECO:0007669"/>
    <property type="project" value="TreeGrafter"/>
</dbReference>
<dbReference type="AlphaFoldDB" id="A0A0C6P6T6"/>
<dbReference type="SUPFAM" id="SSF51197">
    <property type="entry name" value="Clavaminate synthase-like"/>
    <property type="match status" value="1"/>
</dbReference>
<evidence type="ECO:0000259" key="6">
    <source>
        <dbReference type="Pfam" id="PF02668"/>
    </source>
</evidence>
<dbReference type="Gene3D" id="3.60.130.10">
    <property type="entry name" value="Clavaminate synthase-like"/>
    <property type="match status" value="1"/>
</dbReference>
<evidence type="ECO:0000256" key="3">
    <source>
        <dbReference type="ARBA" id="ARBA00022964"/>
    </source>
</evidence>
<keyword evidence="3 7" id="KW-0223">Dioxygenase</keyword>
<dbReference type="GO" id="GO:0046872">
    <property type="term" value="F:metal ion binding"/>
    <property type="evidence" value="ECO:0007669"/>
    <property type="project" value="UniProtKB-KW"/>
</dbReference>
<dbReference type="InterPro" id="IPR042098">
    <property type="entry name" value="TauD-like_sf"/>
</dbReference>
<comment type="similarity">
    <text evidence="1">Belongs to the TfdA dioxygenase family.</text>
</comment>
<dbReference type="EMBL" id="HE965806">
    <property type="protein sequence ID" value="CCJ54312.1"/>
    <property type="molecule type" value="Genomic_DNA"/>
</dbReference>
<evidence type="ECO:0000313" key="7">
    <source>
        <dbReference type="EMBL" id="CCJ54312.1"/>
    </source>
</evidence>
<evidence type="ECO:0000256" key="1">
    <source>
        <dbReference type="ARBA" id="ARBA00005896"/>
    </source>
</evidence>
<dbReference type="InterPro" id="IPR051323">
    <property type="entry name" value="AtsK-like"/>
</dbReference>
<sequence>MNTPNPARLQTRPLTQHGLGIEVRGVDLGAELPAQVARTLRALWSEHAVLVVRDQRLDPPGFLRAAGVFGEILPQQLGKFSLPDYPLVGTISSRDLPIRDGKLHVRGENYHTDHSNFREPPMGTMLHAIELPSHGGDTQFVDVRAAYDDLPEQTKARIASLRSDHVYESSRSPRKMAALTPQQRAEAASSSQPLVIVHPVSGRPALYLNTGRMEGVDGLPEDEGFALINMLYEHATQPRYEYRHQWRKGDFVLWDNRSVMHQANADFDPRELRFLYRLMLKGDALEGLQ</sequence>
<organism evidence="7 8">
    <name type="scientific">Bordetella bronchiseptica 253</name>
    <dbReference type="NCBI Taxonomy" id="568707"/>
    <lineage>
        <taxon>Bacteria</taxon>
        <taxon>Pseudomonadati</taxon>
        <taxon>Pseudomonadota</taxon>
        <taxon>Betaproteobacteria</taxon>
        <taxon>Burkholderiales</taxon>
        <taxon>Alcaligenaceae</taxon>
        <taxon>Bordetella</taxon>
    </lineage>
</organism>
<dbReference type="GeneID" id="56480278"/>
<gene>
    <name evidence="7" type="ORF">BN112_2395</name>
</gene>
<dbReference type="RefSeq" id="WP_003808787.1">
    <property type="nucleotide sequence ID" value="NC_019382.1"/>
</dbReference>
<dbReference type="HOGENOM" id="CLU_036005_2_1_4"/>
<keyword evidence="2" id="KW-0479">Metal-binding</keyword>
<accession>A0A0C6P6T6</accession>
<dbReference type="PANTHER" id="PTHR30468:SF1">
    <property type="entry name" value="ALPHA-KETOGLUTARATE-DEPENDENT SULFONATE DIOXYGENASE"/>
    <property type="match status" value="1"/>
</dbReference>
<feature type="domain" description="TauD/TfdA-like" evidence="6">
    <location>
        <begin position="11"/>
        <end position="279"/>
    </location>
</feature>
<dbReference type="KEGG" id="bbh:BN112_2395"/>
<proteinExistence type="inferred from homology"/>